<evidence type="ECO:0000313" key="14">
    <source>
        <dbReference type="EMBL" id="ABS63473.1"/>
    </source>
</evidence>
<comment type="pathway">
    <text evidence="11">Cell wall biogenesis; peptidoglycan biosynthesis.</text>
</comment>
<dbReference type="AlphaFoldDB" id="A7HU90"/>
<dbReference type="GO" id="GO:0005886">
    <property type="term" value="C:plasma membrane"/>
    <property type="evidence" value="ECO:0007669"/>
    <property type="project" value="UniProtKB-SubCell"/>
</dbReference>
<keyword evidence="4 11" id="KW-0808">Transferase</keyword>
<dbReference type="InterPro" id="IPR011812">
    <property type="entry name" value="Pep_trsgly"/>
</dbReference>
<proteinExistence type="inferred from homology"/>
<dbReference type="KEGG" id="pla:Plav_1856"/>
<keyword evidence="10 11" id="KW-0961">Cell wall biogenesis/degradation</keyword>
<dbReference type="InterPro" id="IPR001264">
    <property type="entry name" value="Glyco_trans_51"/>
</dbReference>
<feature type="compositionally biased region" description="Basic and acidic residues" evidence="12">
    <location>
        <begin position="1"/>
        <end position="22"/>
    </location>
</feature>
<evidence type="ECO:0000256" key="2">
    <source>
        <dbReference type="ARBA" id="ARBA00022519"/>
    </source>
</evidence>
<feature type="domain" description="Glycosyl transferase family 51" evidence="13">
    <location>
        <begin position="70"/>
        <end position="233"/>
    </location>
</feature>
<dbReference type="UniPathway" id="UPA00219"/>
<dbReference type="GO" id="GO:0008955">
    <property type="term" value="F:peptidoglycan glycosyltransferase activity"/>
    <property type="evidence" value="ECO:0007669"/>
    <property type="project" value="UniProtKB-UniRule"/>
</dbReference>
<dbReference type="GO" id="GO:0016763">
    <property type="term" value="F:pentosyltransferase activity"/>
    <property type="evidence" value="ECO:0007669"/>
    <property type="project" value="InterPro"/>
</dbReference>
<evidence type="ECO:0000256" key="10">
    <source>
        <dbReference type="ARBA" id="ARBA00023316"/>
    </source>
</evidence>
<dbReference type="PANTHER" id="PTHR30400:SF0">
    <property type="entry name" value="BIOSYNTHETIC PEPTIDOGLYCAN TRANSGLYCOSYLASE"/>
    <property type="match status" value="1"/>
</dbReference>
<evidence type="ECO:0000256" key="11">
    <source>
        <dbReference type="HAMAP-Rule" id="MF_00766"/>
    </source>
</evidence>
<evidence type="ECO:0000256" key="5">
    <source>
        <dbReference type="ARBA" id="ARBA00022692"/>
    </source>
</evidence>
<keyword evidence="6 11" id="KW-0133">Cell shape</keyword>
<keyword evidence="8 11" id="KW-1133">Transmembrane helix</keyword>
<accession>A7HU90</accession>
<evidence type="ECO:0000256" key="1">
    <source>
        <dbReference type="ARBA" id="ARBA00022475"/>
    </source>
</evidence>
<dbReference type="HAMAP" id="MF_00766">
    <property type="entry name" value="PGT_MtgA"/>
    <property type="match status" value="1"/>
</dbReference>
<dbReference type="NCBIfam" id="TIGR02070">
    <property type="entry name" value="mono_pep_trsgly"/>
    <property type="match status" value="1"/>
</dbReference>
<dbReference type="EC" id="2.4.99.28" evidence="11"/>
<evidence type="ECO:0000259" key="13">
    <source>
        <dbReference type="Pfam" id="PF00912"/>
    </source>
</evidence>
<dbReference type="CAZy" id="GT51">
    <property type="family name" value="Glycosyltransferase Family 51"/>
</dbReference>
<keyword evidence="2 11" id="KW-0997">Cell inner membrane</keyword>
<comment type="catalytic activity">
    <reaction evidence="11">
        <text>[GlcNAc-(1-&gt;4)-Mur2Ac(oyl-L-Ala-gamma-D-Glu-L-Lys-D-Ala-D-Ala)](n)-di-trans,octa-cis-undecaprenyl diphosphate + beta-D-GlcNAc-(1-&gt;4)-Mur2Ac(oyl-L-Ala-gamma-D-Glu-L-Lys-D-Ala-D-Ala)-di-trans,octa-cis-undecaprenyl diphosphate = [GlcNAc-(1-&gt;4)-Mur2Ac(oyl-L-Ala-gamma-D-Glu-L-Lys-D-Ala-D-Ala)](n+1)-di-trans,octa-cis-undecaprenyl diphosphate + di-trans,octa-cis-undecaprenyl diphosphate + H(+)</text>
        <dbReference type="Rhea" id="RHEA:23708"/>
        <dbReference type="Rhea" id="RHEA-COMP:9602"/>
        <dbReference type="Rhea" id="RHEA-COMP:9603"/>
        <dbReference type="ChEBI" id="CHEBI:15378"/>
        <dbReference type="ChEBI" id="CHEBI:58405"/>
        <dbReference type="ChEBI" id="CHEBI:60033"/>
        <dbReference type="ChEBI" id="CHEBI:78435"/>
        <dbReference type="EC" id="2.4.99.28"/>
    </reaction>
</comment>
<evidence type="ECO:0000256" key="9">
    <source>
        <dbReference type="ARBA" id="ARBA00023136"/>
    </source>
</evidence>
<comment type="similarity">
    <text evidence="11">Belongs to the glycosyltransferase 51 family.</text>
</comment>
<dbReference type="GO" id="GO:0009274">
    <property type="term" value="C:peptidoglycan-based cell wall"/>
    <property type="evidence" value="ECO:0007669"/>
    <property type="project" value="InterPro"/>
</dbReference>
<evidence type="ECO:0000256" key="6">
    <source>
        <dbReference type="ARBA" id="ARBA00022960"/>
    </source>
</evidence>
<feature type="region of interest" description="Disordered" evidence="12">
    <location>
        <begin position="1"/>
        <end position="24"/>
    </location>
</feature>
<dbReference type="HOGENOM" id="CLU_006354_1_1_5"/>
<dbReference type="RefSeq" id="WP_012110766.1">
    <property type="nucleotide sequence ID" value="NC_009719.1"/>
</dbReference>
<dbReference type="Pfam" id="PF00912">
    <property type="entry name" value="Transgly"/>
    <property type="match status" value="1"/>
</dbReference>
<keyword evidence="1 11" id="KW-1003">Cell membrane</keyword>
<dbReference type="Gene3D" id="1.10.3810.10">
    <property type="entry name" value="Biosynthetic peptidoglycan transglycosylase-like"/>
    <property type="match status" value="1"/>
</dbReference>
<keyword evidence="15" id="KW-1185">Reference proteome</keyword>
<dbReference type="Proteomes" id="UP000006377">
    <property type="component" value="Chromosome"/>
</dbReference>
<feature type="transmembrane region" description="Helical" evidence="11">
    <location>
        <begin position="32"/>
        <end position="54"/>
    </location>
</feature>
<evidence type="ECO:0000256" key="7">
    <source>
        <dbReference type="ARBA" id="ARBA00022984"/>
    </source>
</evidence>
<comment type="subcellular location">
    <subcellularLocation>
        <location evidence="11">Cell inner membrane</location>
        <topology evidence="11">Single-pass membrane protein</topology>
    </subcellularLocation>
</comment>
<dbReference type="GO" id="GO:0071555">
    <property type="term" value="P:cell wall organization"/>
    <property type="evidence" value="ECO:0007669"/>
    <property type="project" value="UniProtKB-KW"/>
</dbReference>
<dbReference type="eggNOG" id="COG0744">
    <property type="taxonomic scope" value="Bacteria"/>
</dbReference>
<name>A7HU90_PARL1</name>
<dbReference type="InterPro" id="IPR023346">
    <property type="entry name" value="Lysozyme-like_dom_sf"/>
</dbReference>
<reference evidence="14 15" key="1">
    <citation type="journal article" date="2011" name="Stand. Genomic Sci.">
        <title>Complete genome sequence of Parvibaculum lavamentivorans type strain (DS-1(T)).</title>
        <authorList>
            <person name="Schleheck D."/>
            <person name="Weiss M."/>
            <person name="Pitluck S."/>
            <person name="Bruce D."/>
            <person name="Land M.L."/>
            <person name="Han S."/>
            <person name="Saunders E."/>
            <person name="Tapia R."/>
            <person name="Detter C."/>
            <person name="Brettin T."/>
            <person name="Han J."/>
            <person name="Woyke T."/>
            <person name="Goodwin L."/>
            <person name="Pennacchio L."/>
            <person name="Nolan M."/>
            <person name="Cook A.M."/>
            <person name="Kjelleberg S."/>
            <person name="Thomas T."/>
        </authorList>
    </citation>
    <scope>NUCLEOTIDE SEQUENCE [LARGE SCALE GENOMIC DNA]</scope>
    <source>
        <strain evidence="15">DS-1 / DSM 13023 / NCIMB 13966</strain>
    </source>
</reference>
<keyword evidence="7 11" id="KW-0573">Peptidoglycan synthesis</keyword>
<evidence type="ECO:0000256" key="4">
    <source>
        <dbReference type="ARBA" id="ARBA00022679"/>
    </source>
</evidence>
<keyword evidence="9 11" id="KW-0472">Membrane</keyword>
<comment type="function">
    <text evidence="11">Peptidoglycan polymerase that catalyzes glycan chain elongation from lipid-linked precursors.</text>
</comment>
<dbReference type="SUPFAM" id="SSF53955">
    <property type="entry name" value="Lysozyme-like"/>
    <property type="match status" value="1"/>
</dbReference>
<dbReference type="EMBL" id="CP000774">
    <property type="protein sequence ID" value="ABS63473.1"/>
    <property type="molecule type" value="Genomic_DNA"/>
</dbReference>
<protein>
    <recommendedName>
        <fullName evidence="11">Biosynthetic peptidoglycan transglycosylase</fullName>
        <ecNumber evidence="11">2.4.99.28</ecNumber>
    </recommendedName>
    <alternativeName>
        <fullName evidence="11">Glycan polymerase</fullName>
    </alternativeName>
    <alternativeName>
        <fullName evidence="11">Peptidoglycan glycosyltransferase MtgA</fullName>
        <shortName evidence="11">PGT</shortName>
    </alternativeName>
</protein>
<keyword evidence="5 11" id="KW-0812">Transmembrane</keyword>
<evidence type="ECO:0000256" key="3">
    <source>
        <dbReference type="ARBA" id="ARBA00022676"/>
    </source>
</evidence>
<dbReference type="OrthoDB" id="9766909at2"/>
<keyword evidence="3 11" id="KW-0328">Glycosyltransferase</keyword>
<evidence type="ECO:0000313" key="15">
    <source>
        <dbReference type="Proteomes" id="UP000006377"/>
    </source>
</evidence>
<dbReference type="PANTHER" id="PTHR30400">
    <property type="entry name" value="MONOFUNCTIONAL BIOSYNTHETIC PEPTIDOGLYCAN TRANSGLYCOSYLASE"/>
    <property type="match status" value="1"/>
</dbReference>
<dbReference type="STRING" id="402881.Plav_1856"/>
<evidence type="ECO:0000256" key="12">
    <source>
        <dbReference type="SAM" id="MobiDB-lite"/>
    </source>
</evidence>
<dbReference type="InterPro" id="IPR036950">
    <property type="entry name" value="PBP_transglycosylase"/>
</dbReference>
<evidence type="ECO:0000256" key="8">
    <source>
        <dbReference type="ARBA" id="ARBA00022989"/>
    </source>
</evidence>
<organism evidence="14 15">
    <name type="scientific">Parvibaculum lavamentivorans (strain DS-1 / DSM 13023 / NCIMB 13966)</name>
    <dbReference type="NCBI Taxonomy" id="402881"/>
    <lineage>
        <taxon>Bacteria</taxon>
        <taxon>Pseudomonadati</taxon>
        <taxon>Pseudomonadota</taxon>
        <taxon>Alphaproteobacteria</taxon>
        <taxon>Hyphomicrobiales</taxon>
        <taxon>Parvibaculaceae</taxon>
        <taxon>Parvibaculum</taxon>
    </lineage>
</organism>
<sequence>MDFKPEGPSGDRLETGDEKEAGRGPWKRAGLWAARALLLLFFGPALVLLVYMIVPPPVTPLMLIRAVEGHGISKSWQPLSEISPNLQRAVIAAEDSKFCQHGGFDWEAVDTAIERLRGGGRVVGASTISMQTSKNLFLWPGRTFLRKGGEAYITVWLETLLSKKRILELYLNVIEFGPGIYGAEAAARHYYGVSAGQLSHAQAAQLAAVLPSPLTRRPSNTGYAGTISARMNSVQLGKHGPCD</sequence>
<gene>
    <name evidence="11" type="primary">mtgA</name>
    <name evidence="14" type="ordered locus">Plav_1856</name>
</gene>
<dbReference type="GO" id="GO:0008360">
    <property type="term" value="P:regulation of cell shape"/>
    <property type="evidence" value="ECO:0007669"/>
    <property type="project" value="UniProtKB-KW"/>
</dbReference>
<dbReference type="GO" id="GO:0009252">
    <property type="term" value="P:peptidoglycan biosynthetic process"/>
    <property type="evidence" value="ECO:0007669"/>
    <property type="project" value="UniProtKB-UniRule"/>
</dbReference>